<proteinExistence type="predicted"/>
<evidence type="ECO:0000313" key="2">
    <source>
        <dbReference type="Proteomes" id="UP001207468"/>
    </source>
</evidence>
<comment type="caution">
    <text evidence="1">The sequence shown here is derived from an EMBL/GenBank/DDBJ whole genome shotgun (WGS) entry which is preliminary data.</text>
</comment>
<sequence length="157" mass="17247">MITMCTSTVLTFFCLAVGVAPCSELSSRADRELTPFTREPPRGVVTNASGGNNTNASGGNHDQAIAIEDYLHRVATDIDPTVIAPSRDKENEPEEEQLSRSVSGSRSGSVVPGPSVHGGATRNTRPHRERDVRQRPPSRRLRQDRRGRGRMRDTIRD</sequence>
<keyword evidence="2" id="KW-1185">Reference proteome</keyword>
<dbReference type="Proteomes" id="UP001207468">
    <property type="component" value="Unassembled WGS sequence"/>
</dbReference>
<protein>
    <submittedName>
        <fullName evidence="1">Uncharacterized protein</fullName>
    </submittedName>
</protein>
<gene>
    <name evidence="1" type="ORF">F5148DRAFT_1220714</name>
</gene>
<name>A0ACC0U1S7_9AGAM</name>
<evidence type="ECO:0000313" key="1">
    <source>
        <dbReference type="EMBL" id="KAI9458445.1"/>
    </source>
</evidence>
<dbReference type="EMBL" id="JAGFNK010000210">
    <property type="protein sequence ID" value="KAI9458445.1"/>
    <property type="molecule type" value="Genomic_DNA"/>
</dbReference>
<accession>A0ACC0U1S7</accession>
<reference evidence="1" key="1">
    <citation type="submission" date="2021-03" db="EMBL/GenBank/DDBJ databases">
        <title>Evolutionary priming and transition to the ectomycorrhizal habit in an iconic lineage of mushroom-forming fungi: is preadaptation a requirement?</title>
        <authorList>
            <consortium name="DOE Joint Genome Institute"/>
            <person name="Looney B.P."/>
            <person name="Miyauchi S."/>
            <person name="Morin E."/>
            <person name="Drula E."/>
            <person name="Courty P.E."/>
            <person name="Chicoki N."/>
            <person name="Fauchery L."/>
            <person name="Kohler A."/>
            <person name="Kuo A."/>
            <person name="LaButti K."/>
            <person name="Pangilinan J."/>
            <person name="Lipzen A."/>
            <person name="Riley R."/>
            <person name="Andreopoulos W."/>
            <person name="He G."/>
            <person name="Johnson J."/>
            <person name="Barry K.W."/>
            <person name="Grigoriev I.V."/>
            <person name="Nagy L."/>
            <person name="Hibbett D."/>
            <person name="Henrissat B."/>
            <person name="Matheny P.B."/>
            <person name="Labbe J."/>
            <person name="Martin A.F."/>
        </authorList>
    </citation>
    <scope>NUCLEOTIDE SEQUENCE</scope>
    <source>
        <strain evidence="1">BPL698</strain>
    </source>
</reference>
<organism evidence="1 2">
    <name type="scientific">Russula earlei</name>
    <dbReference type="NCBI Taxonomy" id="71964"/>
    <lineage>
        <taxon>Eukaryota</taxon>
        <taxon>Fungi</taxon>
        <taxon>Dikarya</taxon>
        <taxon>Basidiomycota</taxon>
        <taxon>Agaricomycotina</taxon>
        <taxon>Agaricomycetes</taxon>
        <taxon>Russulales</taxon>
        <taxon>Russulaceae</taxon>
        <taxon>Russula</taxon>
    </lineage>
</organism>